<evidence type="ECO:0000256" key="2">
    <source>
        <dbReference type="ARBA" id="ARBA00022723"/>
    </source>
</evidence>
<dbReference type="InterPro" id="IPR036663">
    <property type="entry name" value="Fumarylacetoacetase_C_sf"/>
</dbReference>
<reference evidence="5" key="1">
    <citation type="submission" date="2021-12" db="EMBL/GenBank/DDBJ databases">
        <authorList>
            <person name="King R."/>
        </authorList>
    </citation>
    <scope>NUCLEOTIDE SEQUENCE</scope>
</reference>
<dbReference type="EMBL" id="OU963870">
    <property type="protein sequence ID" value="CAH0395437.1"/>
    <property type="molecule type" value="Genomic_DNA"/>
</dbReference>
<dbReference type="InterPro" id="IPR011234">
    <property type="entry name" value="Fumarylacetoacetase-like_C"/>
</dbReference>
<dbReference type="GO" id="GO:0046872">
    <property type="term" value="F:metal ion binding"/>
    <property type="evidence" value="ECO:0007669"/>
    <property type="project" value="UniProtKB-KW"/>
</dbReference>
<accession>A0A9P0F9R1</accession>
<organism evidence="5 6">
    <name type="scientific">Bemisia tabaci</name>
    <name type="common">Sweetpotato whitefly</name>
    <name type="synonym">Aleurodes tabaci</name>
    <dbReference type="NCBI Taxonomy" id="7038"/>
    <lineage>
        <taxon>Eukaryota</taxon>
        <taxon>Metazoa</taxon>
        <taxon>Ecdysozoa</taxon>
        <taxon>Arthropoda</taxon>
        <taxon>Hexapoda</taxon>
        <taxon>Insecta</taxon>
        <taxon>Pterygota</taxon>
        <taxon>Neoptera</taxon>
        <taxon>Paraneoptera</taxon>
        <taxon>Hemiptera</taxon>
        <taxon>Sternorrhyncha</taxon>
        <taxon>Aleyrodoidea</taxon>
        <taxon>Aleyrodidae</taxon>
        <taxon>Aleyrodinae</taxon>
        <taxon>Bemisia</taxon>
    </lineage>
</organism>
<feature type="region of interest" description="Disordered" evidence="3">
    <location>
        <begin position="382"/>
        <end position="467"/>
    </location>
</feature>
<dbReference type="GO" id="GO:0050163">
    <property type="term" value="F:oxaloacetate tautomerase activity"/>
    <property type="evidence" value="ECO:0007669"/>
    <property type="project" value="UniProtKB-ARBA"/>
</dbReference>
<gene>
    <name evidence="5" type="ORF">BEMITA_LOCUS13620</name>
</gene>
<dbReference type="AlphaFoldDB" id="A0A9P0F9R1"/>
<feature type="domain" description="Fumarylacetoacetase-like C-terminal" evidence="4">
    <location>
        <begin position="129"/>
        <end position="336"/>
    </location>
</feature>
<dbReference type="Pfam" id="PF01557">
    <property type="entry name" value="FAA_hydrolase"/>
    <property type="match status" value="1"/>
</dbReference>
<dbReference type="GO" id="GO:0006107">
    <property type="term" value="P:oxaloacetate metabolic process"/>
    <property type="evidence" value="ECO:0007669"/>
    <property type="project" value="UniProtKB-ARBA"/>
</dbReference>
<evidence type="ECO:0000256" key="3">
    <source>
        <dbReference type="SAM" id="MobiDB-lite"/>
    </source>
</evidence>
<dbReference type="Gene3D" id="3.90.850.10">
    <property type="entry name" value="Fumarylacetoacetase-like, C-terminal domain"/>
    <property type="match status" value="1"/>
</dbReference>
<evidence type="ECO:0000259" key="4">
    <source>
        <dbReference type="Pfam" id="PF01557"/>
    </source>
</evidence>
<proteinExistence type="inferred from homology"/>
<evidence type="ECO:0000256" key="1">
    <source>
        <dbReference type="ARBA" id="ARBA00010211"/>
    </source>
</evidence>
<evidence type="ECO:0000313" key="5">
    <source>
        <dbReference type="EMBL" id="CAH0395437.1"/>
    </source>
</evidence>
<dbReference type="Gene3D" id="3.90.70.80">
    <property type="match status" value="1"/>
</dbReference>
<dbReference type="PANTHER" id="PTHR42796">
    <property type="entry name" value="FUMARYLACETOACETATE HYDROLASE DOMAIN-CONTAINING PROTEIN 2A-RELATED"/>
    <property type="match status" value="1"/>
</dbReference>
<feature type="compositionally biased region" description="Polar residues" evidence="3">
    <location>
        <begin position="402"/>
        <end position="412"/>
    </location>
</feature>
<sequence>MVLRVNHIFKHLNSQTITQIALPSLVTSEPLPPRNGKRYFSCGAAMRKRYVQFAKHKGGRMKLGVQLGDTDSDIIEISSLDAGTPNTLLDFLNLTSDRRKVVNRVVAEAKSVVNPKNVYFYPPITNPDKVICVGLNYKGHCDEQNKPYPQEPFFFSKFPSTIVGPNDEVIHPPNSKALDWEVELAVIIGKTARCVLKNDAMDYVFGFTVAQDISARDWQKHKNNGQWLIAKSMDTFCPLGPGIVTKESLRDVYNLQLKCAINGVEKQNGFTNDFVHNIDDVVAFLSHCFTLLPGDVILTGTPSGVGVFRNPREFLQPGDVLESEISEIGKLSNKIVAFTDELAEANSGKKLTEIFVNGSKNLQYSKKGKICKGAKFYLKGEEAADEPPAKKSKASGEKQAKGKNSSTPQNETQVEESSKKSKSRPNANYPKCSNSKGSSSNPKQPSQKPVSMPKPIAKDNSSSSGQKLFSAKNACKGCFMAVEPEREQSRSKSLFAKLLEYPSEKLEDVPTLKAENRLLREYVANCTATNQQTIAKYSEMLQQTIANYSEMLQQTTCEMAESYDLVFNVDGIASHFSAIPMPKDGSCLFRSLSSILTGSHIHHHRFRQAVIEHVGLNWTTFCALTAAPDAIVNSETVRHFESVRAAHFPWMVLQGLLQAHELVNLYFALRWAIDAALLAPVTLYNKLPRRILHDYPHIVNWQAASLSYKFTSHQLRRYADRIDWCLLFRFGKYQKSNIGGAYYHTSSYNAH</sequence>
<dbReference type="SUPFAM" id="SSF56529">
    <property type="entry name" value="FAH"/>
    <property type="match status" value="1"/>
</dbReference>
<feature type="compositionally biased region" description="Low complexity" evidence="3">
    <location>
        <begin position="430"/>
        <end position="451"/>
    </location>
</feature>
<evidence type="ECO:0000313" key="6">
    <source>
        <dbReference type="Proteomes" id="UP001152759"/>
    </source>
</evidence>
<comment type="similarity">
    <text evidence="1">Belongs to the FAH family.</text>
</comment>
<keyword evidence="6" id="KW-1185">Reference proteome</keyword>
<dbReference type="InterPro" id="IPR051121">
    <property type="entry name" value="FAH"/>
</dbReference>
<protein>
    <recommendedName>
        <fullName evidence="4">Fumarylacetoacetase-like C-terminal domain-containing protein</fullName>
    </recommendedName>
</protein>
<dbReference type="FunFam" id="3.90.850.10:FF:000002">
    <property type="entry name" value="2-hydroxyhepta-2,4-diene-1,7-dioate isomerase"/>
    <property type="match status" value="1"/>
</dbReference>
<dbReference type="Proteomes" id="UP001152759">
    <property type="component" value="Chromosome 9"/>
</dbReference>
<keyword evidence="2" id="KW-0479">Metal-binding</keyword>
<name>A0A9P0F9R1_BEMTA</name>
<dbReference type="PANTHER" id="PTHR42796:SF4">
    <property type="entry name" value="FUMARYLACETOACETATE HYDROLASE DOMAIN-CONTAINING PROTEIN 2A"/>
    <property type="match status" value="1"/>
</dbReference>